<evidence type="ECO:0000259" key="8">
    <source>
        <dbReference type="Pfam" id="PF10017"/>
    </source>
</evidence>
<sequence>MSAYEILDIRDAALPTGKHHTEYDTVSSSASEGRRLPTPPASSTENTMDAFGGDDLADSIIDSLNKPEGQKSIPTFVLYDKKGLQLFDAITYLDEYYLTGAEIDIMKRKADEVVSRLKDGSVIIELGAGALRKTSLVLDAAERQKRKVTYYALDLDQHELERSLTTLGPYTHVKLKGLLGTYDQGIPWLNRNFVSKDNPTHKLIMWLGSTIGNQNRRDSARFLRRLQQTCMQPGDLMLFGYDLRKDSKPIQAAYDDAAGVTREFIMNGLDHVNMIVKQPLLDRSKFTYDSRYQTEMGRHVAHYRALEPTVLSYKKASGSVLQIPVEQGELIHVEYSYKYSYAEMSHMLTVAGLDRIGDWTDSLQRYRVTLVECRPFLFEQQPAAVAKTLCPDPVKEDALDCVECSRDMLPEDDDDALQQRSQYWPGHCLPTIHEWQQLWRAWDLITTTVLNHDTMLFERPIALRHPFIFYLGHIPGFLDVQLSRHQVDAEISDAALTEPREFSDIFERGIDPDMDDPTQCHPHSEVPEEDAGWPAVKDILAYQQKVRNRLERLLFHWDAEGYRIGDASWIQTRKRAARVVWMCFEHEAMHIETLLYMLVQSPNVQPPQHVSTAFASDTSALAQAPWIDVPGARVIIGHDDDESADANDATPVHEFGWDNEHPQRAVDVSSFKVQSRPVTNGEYLAFLKDTHSTAWPASWIEHNQKLQVKTVFGPRPMEECLQWPAQVCYNEANAYASHYGWRIPTEHELVRFRDHAETLDAPKKSANVGFVSWHPTQVDNDYIHTVGDVWEWTSSIWDRYPGYQQSQTYPGYSADFFDGKHHTVLGGSWATHPRMAERRSFRNWYQAGYPYVFSGFRCCQRS</sequence>
<feature type="region of interest" description="Disordered" evidence="6">
    <location>
        <begin position="18"/>
        <end position="48"/>
    </location>
</feature>
<dbReference type="PANTHER" id="PTHR43397">
    <property type="entry name" value="ERGOTHIONEINE BIOSYNTHESIS PROTEIN 1"/>
    <property type="match status" value="1"/>
</dbReference>
<dbReference type="InterPro" id="IPR019257">
    <property type="entry name" value="MeTrfase_dom"/>
</dbReference>
<comment type="pathway">
    <text evidence="5">Amino-acid biosynthesis; ergothioneine biosynthesis.</text>
</comment>
<reference evidence="10 11" key="1">
    <citation type="submission" date="2016-07" db="EMBL/GenBank/DDBJ databases">
        <title>Pervasive Adenine N6-methylation of Active Genes in Fungi.</title>
        <authorList>
            <consortium name="DOE Joint Genome Institute"/>
            <person name="Mondo S.J."/>
            <person name="Dannebaum R.O."/>
            <person name="Kuo R.C."/>
            <person name="Labutti K."/>
            <person name="Haridas S."/>
            <person name="Kuo A."/>
            <person name="Salamov A."/>
            <person name="Ahrendt S.R."/>
            <person name="Lipzen A."/>
            <person name="Sullivan W."/>
            <person name="Andreopoulos W.B."/>
            <person name="Clum A."/>
            <person name="Lindquist E."/>
            <person name="Daum C."/>
            <person name="Ramamoorthy G.K."/>
            <person name="Gryganskyi A."/>
            <person name="Culley D."/>
            <person name="Magnuson J.K."/>
            <person name="James T.Y."/>
            <person name="O'Malley M.A."/>
            <person name="Stajich J.E."/>
            <person name="Spatafora J.W."/>
            <person name="Visel A."/>
            <person name="Grigoriev I.V."/>
        </authorList>
    </citation>
    <scope>NUCLEOTIDE SEQUENCE [LARGE SCALE GENOMIC DNA]</scope>
    <source>
        <strain evidence="10 11">NRRL 2496</strain>
    </source>
</reference>
<accession>A0A1X2HBN9</accession>
<dbReference type="InterPro" id="IPR017805">
    <property type="entry name" value="SAM_MeTrfase_EasF-type_put"/>
</dbReference>
<comment type="caution">
    <text evidence="10">The sequence shown here is derived from an EMBL/GenBank/DDBJ whole genome shotgun (WGS) entry which is preliminary data.</text>
</comment>
<name>A0A1X2HBN9_SYNRA</name>
<dbReference type="GO" id="GO:0008168">
    <property type="term" value="F:methyltransferase activity"/>
    <property type="evidence" value="ECO:0007669"/>
    <property type="project" value="UniProtKB-KW"/>
</dbReference>
<dbReference type="InParanoid" id="A0A1X2HBN9"/>
<dbReference type="GO" id="GO:0032259">
    <property type="term" value="P:methylation"/>
    <property type="evidence" value="ECO:0007669"/>
    <property type="project" value="UniProtKB-KW"/>
</dbReference>
<organism evidence="10 11">
    <name type="scientific">Syncephalastrum racemosum</name>
    <name type="common">Filamentous fungus</name>
    <dbReference type="NCBI Taxonomy" id="13706"/>
    <lineage>
        <taxon>Eukaryota</taxon>
        <taxon>Fungi</taxon>
        <taxon>Fungi incertae sedis</taxon>
        <taxon>Mucoromycota</taxon>
        <taxon>Mucoromycotina</taxon>
        <taxon>Mucoromycetes</taxon>
        <taxon>Mucorales</taxon>
        <taxon>Syncephalastraceae</taxon>
        <taxon>Syncephalastrum</taxon>
    </lineage>
</organism>
<dbReference type="InterPro" id="IPR024775">
    <property type="entry name" value="DinB-like"/>
</dbReference>
<evidence type="ECO:0008006" key="12">
    <source>
        <dbReference type="Google" id="ProtNLM"/>
    </source>
</evidence>
<dbReference type="InterPro" id="IPR042095">
    <property type="entry name" value="SUMF_sf"/>
</dbReference>
<evidence type="ECO:0000259" key="7">
    <source>
        <dbReference type="Pfam" id="PF03781"/>
    </source>
</evidence>
<dbReference type="EMBL" id="MCGN01000005">
    <property type="protein sequence ID" value="ORY96204.1"/>
    <property type="molecule type" value="Genomic_DNA"/>
</dbReference>
<dbReference type="NCBIfam" id="TIGR03439">
    <property type="entry name" value="methyl_EasF"/>
    <property type="match status" value="1"/>
</dbReference>
<dbReference type="InterPro" id="IPR029063">
    <property type="entry name" value="SAM-dependent_MTases_sf"/>
</dbReference>
<dbReference type="InterPro" id="IPR016187">
    <property type="entry name" value="CTDL_fold"/>
</dbReference>
<dbReference type="OrthoDB" id="659at2759"/>
<keyword evidence="4" id="KW-0408">Iron</keyword>
<feature type="domain" description="Histidine-specific methyltransferase SAM-dependent" evidence="8">
    <location>
        <begin position="57"/>
        <end position="372"/>
    </location>
</feature>
<keyword evidence="2" id="KW-0808">Transferase</keyword>
<dbReference type="Proteomes" id="UP000242180">
    <property type="component" value="Unassembled WGS sequence"/>
</dbReference>
<evidence type="ECO:0000313" key="11">
    <source>
        <dbReference type="Proteomes" id="UP000242180"/>
    </source>
</evidence>
<dbReference type="AlphaFoldDB" id="A0A1X2HBN9"/>
<dbReference type="OMA" id="FKHWHPT"/>
<dbReference type="Gene3D" id="3.40.50.150">
    <property type="entry name" value="Vaccinia Virus protein VP39"/>
    <property type="match status" value="1"/>
</dbReference>
<keyword evidence="1" id="KW-0489">Methyltransferase</keyword>
<evidence type="ECO:0000256" key="6">
    <source>
        <dbReference type="SAM" id="MobiDB-lite"/>
    </source>
</evidence>
<dbReference type="STRING" id="13706.A0A1X2HBN9"/>
<feature type="domain" description="DinB-like" evidence="9">
    <location>
        <begin position="453"/>
        <end position="593"/>
    </location>
</feature>
<evidence type="ECO:0000313" key="10">
    <source>
        <dbReference type="EMBL" id="ORY96204.1"/>
    </source>
</evidence>
<dbReference type="FunCoup" id="A0A1X2HBN9">
    <property type="interactions" value="12"/>
</dbReference>
<dbReference type="SUPFAM" id="SSF56436">
    <property type="entry name" value="C-type lectin-like"/>
    <property type="match status" value="1"/>
</dbReference>
<evidence type="ECO:0000256" key="3">
    <source>
        <dbReference type="ARBA" id="ARBA00023002"/>
    </source>
</evidence>
<dbReference type="InterPro" id="IPR005532">
    <property type="entry name" value="SUMF_dom"/>
</dbReference>
<evidence type="ECO:0000259" key="9">
    <source>
        <dbReference type="Pfam" id="PF12867"/>
    </source>
</evidence>
<dbReference type="InterPro" id="IPR051128">
    <property type="entry name" value="EgtD_Methyltrsf_superfamily"/>
</dbReference>
<evidence type="ECO:0000256" key="2">
    <source>
        <dbReference type="ARBA" id="ARBA00022679"/>
    </source>
</evidence>
<evidence type="ECO:0000256" key="1">
    <source>
        <dbReference type="ARBA" id="ARBA00022603"/>
    </source>
</evidence>
<feature type="domain" description="Sulfatase-modifying factor enzyme-like" evidence="7">
    <location>
        <begin position="654"/>
        <end position="859"/>
    </location>
</feature>
<dbReference type="Pfam" id="PF03781">
    <property type="entry name" value="FGE-sulfatase"/>
    <property type="match status" value="1"/>
</dbReference>
<keyword evidence="3" id="KW-0560">Oxidoreductase</keyword>
<proteinExistence type="predicted"/>
<evidence type="ECO:0000256" key="4">
    <source>
        <dbReference type="ARBA" id="ARBA00023004"/>
    </source>
</evidence>
<gene>
    <name evidence="10" type="ORF">BCR43DRAFT_473831</name>
</gene>
<dbReference type="Pfam" id="PF12867">
    <property type="entry name" value="DinB_2"/>
    <property type="match status" value="1"/>
</dbReference>
<protein>
    <recommendedName>
        <fullName evidence="12">C-type lectin protein</fullName>
    </recommendedName>
</protein>
<dbReference type="Gene3D" id="3.90.1580.10">
    <property type="entry name" value="paralog of FGE (formylglycine-generating enzyme)"/>
    <property type="match status" value="1"/>
</dbReference>
<dbReference type="Pfam" id="PF10017">
    <property type="entry name" value="Methyltransf_33"/>
    <property type="match status" value="1"/>
</dbReference>
<dbReference type="PANTHER" id="PTHR43397:SF1">
    <property type="entry name" value="ERGOTHIONEINE BIOSYNTHESIS PROTEIN 1"/>
    <property type="match status" value="1"/>
</dbReference>
<keyword evidence="11" id="KW-1185">Reference proteome</keyword>
<evidence type="ECO:0000256" key="5">
    <source>
        <dbReference type="ARBA" id="ARBA00037882"/>
    </source>
</evidence>